<protein>
    <submittedName>
        <fullName evidence="2 3">Uncharacterized protein LOC113210876 isoform X1</fullName>
    </submittedName>
</protein>
<dbReference type="Proteomes" id="UP000504606">
    <property type="component" value="Unplaced"/>
</dbReference>
<reference evidence="2 3" key="1">
    <citation type="submission" date="2025-04" db="UniProtKB">
        <authorList>
            <consortium name="RefSeq"/>
        </authorList>
    </citation>
    <scope>IDENTIFICATION</scope>
    <source>
        <tissue evidence="2 3">Whole organism</tissue>
    </source>
</reference>
<evidence type="ECO:0000313" key="2">
    <source>
        <dbReference type="RefSeq" id="XP_052129865.1"/>
    </source>
</evidence>
<dbReference type="GeneID" id="113210876"/>
<keyword evidence="1" id="KW-1185">Reference proteome</keyword>
<name>A0A9C6XTD3_FRAOC</name>
<dbReference type="OrthoDB" id="10633478at2759"/>
<organism evidence="1 3">
    <name type="scientific">Frankliniella occidentalis</name>
    <name type="common">Western flower thrips</name>
    <name type="synonym">Euthrips occidentalis</name>
    <dbReference type="NCBI Taxonomy" id="133901"/>
    <lineage>
        <taxon>Eukaryota</taxon>
        <taxon>Metazoa</taxon>
        <taxon>Ecdysozoa</taxon>
        <taxon>Arthropoda</taxon>
        <taxon>Hexapoda</taxon>
        <taxon>Insecta</taxon>
        <taxon>Pterygota</taxon>
        <taxon>Neoptera</taxon>
        <taxon>Paraneoptera</taxon>
        <taxon>Thysanoptera</taxon>
        <taxon>Terebrantia</taxon>
        <taxon>Thripoidea</taxon>
        <taxon>Thripidae</taxon>
        <taxon>Frankliniella</taxon>
    </lineage>
</organism>
<evidence type="ECO:0000313" key="1">
    <source>
        <dbReference type="Proteomes" id="UP000504606"/>
    </source>
</evidence>
<gene>
    <name evidence="2 3" type="primary">LOC113210876</name>
</gene>
<accession>A0A9C6XTD3</accession>
<dbReference type="RefSeq" id="XP_052129865.1">
    <property type="nucleotide sequence ID" value="XM_052273905.1"/>
</dbReference>
<sequence>MKGLVYVHQNHTKAMNDFLIKHMIKQTGGTYLEKKELQIIKAQFVERLKTMEMDEDLVQFYGVRKVSFLNCLYSKWLSESMKIFCLHKENIIQKLSNSTRNRNSHIRNRKPRLAAARAARLLSPPQRIEEPDEDESEVAERLLRSPVLNKEVVKNALRKTQERESFIRANPVTETMLRYPYLSDAELLVEDYASRKSMEVIKIKMNFELDILPLATVFSKEDCPQSELQKLQLIKEIDTYFTQNEQDWPCIKLCYDQCGGVPVSEIPRGQAPAIIAVTNDKDITSVHLVFNGGILISHKQPTAFLATALTLGSYYVFDINFPDAYMRLLKVLDCILHKTEPSSRDETDVKTFMKKMKEARRFLLNSIQ</sequence>
<dbReference type="RefSeq" id="XP_052129866.1">
    <property type="nucleotide sequence ID" value="XM_052273906.1"/>
</dbReference>
<proteinExistence type="predicted"/>
<dbReference type="KEGG" id="foc:113210876"/>
<evidence type="ECO:0000313" key="3">
    <source>
        <dbReference type="RefSeq" id="XP_052129866.1"/>
    </source>
</evidence>
<dbReference type="AlphaFoldDB" id="A0A9C6XTD3"/>